<organism evidence="2 3">
    <name type="scientific">Microbacterium pygmaeum</name>
    <dbReference type="NCBI Taxonomy" id="370764"/>
    <lineage>
        <taxon>Bacteria</taxon>
        <taxon>Bacillati</taxon>
        <taxon>Actinomycetota</taxon>
        <taxon>Actinomycetes</taxon>
        <taxon>Micrococcales</taxon>
        <taxon>Microbacteriaceae</taxon>
        <taxon>Microbacterium</taxon>
    </lineage>
</organism>
<sequence>MPTLTRREEKAARRAAASGAGPTGEDAIARFPGAKAGFALFGEVLMIGTLITLLSIPLITLPAALAAGIRHLRRYLHGEDSRLAFFWADMRTGILPGLVVGVVGLVLTAILLLDIDLANSGALPGGPVIAAVGWVGLAAVGVTLLAAAAAWTPERGWRAAVTVVPAVLIGDLRGAMYLVATVVFVVVVTWALPPLIIAGLGCAAMAAVAIPERPGRRRAS</sequence>
<name>A0A1G7W4M2_9MICO</name>
<gene>
    <name evidence="2" type="ORF">SAMN04489810_0950</name>
</gene>
<dbReference type="STRING" id="370764.SAMN04489810_0950"/>
<dbReference type="EMBL" id="LT629692">
    <property type="protein sequence ID" value="SDG66936.1"/>
    <property type="molecule type" value="Genomic_DNA"/>
</dbReference>
<keyword evidence="1" id="KW-0472">Membrane</keyword>
<keyword evidence="1" id="KW-0812">Transmembrane</keyword>
<evidence type="ECO:0000313" key="2">
    <source>
        <dbReference type="EMBL" id="SDG66936.1"/>
    </source>
</evidence>
<evidence type="ECO:0000256" key="1">
    <source>
        <dbReference type="SAM" id="Phobius"/>
    </source>
</evidence>
<feature type="transmembrane region" description="Helical" evidence="1">
    <location>
        <begin position="93"/>
        <end position="113"/>
    </location>
</feature>
<dbReference type="Proteomes" id="UP000199009">
    <property type="component" value="Chromosome I"/>
</dbReference>
<proteinExistence type="predicted"/>
<feature type="transmembrane region" description="Helical" evidence="1">
    <location>
        <begin position="44"/>
        <end position="72"/>
    </location>
</feature>
<dbReference type="RefSeq" id="WP_231917793.1">
    <property type="nucleotide sequence ID" value="NZ_LT629692.1"/>
</dbReference>
<feature type="transmembrane region" description="Helical" evidence="1">
    <location>
        <begin position="128"/>
        <end position="151"/>
    </location>
</feature>
<accession>A0A1G7W4M2</accession>
<reference evidence="2 3" key="1">
    <citation type="submission" date="2016-10" db="EMBL/GenBank/DDBJ databases">
        <authorList>
            <person name="de Groot N.N."/>
        </authorList>
    </citation>
    <scope>NUCLEOTIDE SEQUENCE [LARGE SCALE GENOMIC DNA]</scope>
    <source>
        <strain evidence="2 3">DSM 23142</strain>
    </source>
</reference>
<protein>
    <submittedName>
        <fullName evidence="2">Uncharacterized protein</fullName>
    </submittedName>
</protein>
<evidence type="ECO:0000313" key="3">
    <source>
        <dbReference type="Proteomes" id="UP000199009"/>
    </source>
</evidence>
<keyword evidence="1" id="KW-1133">Transmembrane helix</keyword>
<keyword evidence="3" id="KW-1185">Reference proteome</keyword>
<feature type="transmembrane region" description="Helical" evidence="1">
    <location>
        <begin position="163"/>
        <end position="185"/>
    </location>
</feature>
<dbReference type="AlphaFoldDB" id="A0A1G7W4M2"/>
<feature type="transmembrane region" description="Helical" evidence="1">
    <location>
        <begin position="191"/>
        <end position="210"/>
    </location>
</feature>